<comment type="caution">
    <text evidence="6">The sequence shown here is derived from an EMBL/GenBank/DDBJ whole genome shotgun (WGS) entry which is preliminary data.</text>
</comment>
<dbReference type="InterPro" id="IPR036291">
    <property type="entry name" value="NAD(P)-bd_dom_sf"/>
</dbReference>
<reference evidence="6 7" key="1">
    <citation type="submission" date="2024-03" db="EMBL/GenBank/DDBJ databases">
        <title>Community enrichment and isolation of bacterial strains for fucoidan degradation.</title>
        <authorList>
            <person name="Sichert A."/>
        </authorList>
    </citation>
    <scope>NUCLEOTIDE SEQUENCE [LARGE SCALE GENOMIC DNA]</scope>
    <source>
        <strain evidence="6 7">AS62</strain>
    </source>
</reference>
<feature type="domain" description="D-isomer specific 2-hydroxyacid dehydrogenase NAD-binding" evidence="5">
    <location>
        <begin position="71"/>
        <end position="245"/>
    </location>
</feature>
<feature type="domain" description="D-isomer specific 2-hydroxyacid dehydrogenase catalytic" evidence="4">
    <location>
        <begin position="16"/>
        <end position="272"/>
    </location>
</feature>
<keyword evidence="2" id="KW-0520">NAD</keyword>
<evidence type="ECO:0000259" key="5">
    <source>
        <dbReference type="Pfam" id="PF02826"/>
    </source>
</evidence>
<keyword evidence="7" id="KW-1185">Reference proteome</keyword>
<dbReference type="Pfam" id="PF00389">
    <property type="entry name" value="2-Hacid_dh"/>
    <property type="match status" value="1"/>
</dbReference>
<evidence type="ECO:0000256" key="3">
    <source>
        <dbReference type="RuleBase" id="RU003719"/>
    </source>
</evidence>
<dbReference type="SUPFAM" id="SSF52283">
    <property type="entry name" value="Formate/glycerate dehydrogenase catalytic domain-like"/>
    <property type="match status" value="1"/>
</dbReference>
<keyword evidence="1 3" id="KW-0560">Oxidoreductase</keyword>
<name>A0ABU9TA93_9HYPH</name>
<dbReference type="InterPro" id="IPR006140">
    <property type="entry name" value="D-isomer_DH_NAD-bd"/>
</dbReference>
<protein>
    <submittedName>
        <fullName evidence="6">2-hydroxyacid dehydrogenase</fullName>
    </submittedName>
</protein>
<gene>
    <name evidence="6" type="ORF">WNY59_15805</name>
</gene>
<dbReference type="PANTHER" id="PTHR10996">
    <property type="entry name" value="2-HYDROXYACID DEHYDROGENASE-RELATED"/>
    <property type="match status" value="1"/>
</dbReference>
<dbReference type="Gene3D" id="3.40.50.720">
    <property type="entry name" value="NAD(P)-binding Rossmann-like Domain"/>
    <property type="match status" value="2"/>
</dbReference>
<evidence type="ECO:0000256" key="2">
    <source>
        <dbReference type="ARBA" id="ARBA00023027"/>
    </source>
</evidence>
<dbReference type="CDD" id="cd12156">
    <property type="entry name" value="HPPR"/>
    <property type="match status" value="1"/>
</dbReference>
<organism evidence="6 7">
    <name type="scientific">Ahrensia kielensis</name>
    <dbReference type="NCBI Taxonomy" id="76980"/>
    <lineage>
        <taxon>Bacteria</taxon>
        <taxon>Pseudomonadati</taxon>
        <taxon>Pseudomonadota</taxon>
        <taxon>Alphaproteobacteria</taxon>
        <taxon>Hyphomicrobiales</taxon>
        <taxon>Ahrensiaceae</taxon>
        <taxon>Ahrensia</taxon>
    </lineage>
</organism>
<proteinExistence type="inferred from homology"/>
<accession>A0ABU9TA93</accession>
<evidence type="ECO:0000259" key="4">
    <source>
        <dbReference type="Pfam" id="PF00389"/>
    </source>
</evidence>
<evidence type="ECO:0000256" key="1">
    <source>
        <dbReference type="ARBA" id="ARBA00023002"/>
    </source>
</evidence>
<comment type="similarity">
    <text evidence="3">Belongs to the D-isomer specific 2-hydroxyacid dehydrogenase family.</text>
</comment>
<dbReference type="SUPFAM" id="SSF51735">
    <property type="entry name" value="NAD(P)-binding Rossmann-fold domains"/>
    <property type="match status" value="1"/>
</dbReference>
<dbReference type="EMBL" id="JBBMQO010000010">
    <property type="protein sequence ID" value="MEM5503053.1"/>
    <property type="molecule type" value="Genomic_DNA"/>
</dbReference>
<dbReference type="PROSITE" id="PS00065">
    <property type="entry name" value="D_2_HYDROXYACID_DH_1"/>
    <property type="match status" value="1"/>
</dbReference>
<dbReference type="RefSeq" id="WP_342849271.1">
    <property type="nucleotide sequence ID" value="NZ_JBBMQO010000010.1"/>
</dbReference>
<dbReference type="InterPro" id="IPR050223">
    <property type="entry name" value="D-isomer_2-hydroxyacid_DH"/>
</dbReference>
<evidence type="ECO:0000313" key="7">
    <source>
        <dbReference type="Proteomes" id="UP001477870"/>
    </source>
</evidence>
<dbReference type="Pfam" id="PF02826">
    <property type="entry name" value="2-Hacid_dh_C"/>
    <property type="match status" value="1"/>
</dbReference>
<dbReference type="InterPro" id="IPR006139">
    <property type="entry name" value="D-isomer_2_OHA_DH_cat_dom"/>
</dbReference>
<dbReference type="Proteomes" id="UP001477870">
    <property type="component" value="Unassembled WGS sequence"/>
</dbReference>
<dbReference type="PANTHER" id="PTHR10996:SF178">
    <property type="entry name" value="2-HYDROXYACID DEHYDROGENASE YGL185C-RELATED"/>
    <property type="match status" value="1"/>
</dbReference>
<dbReference type="InterPro" id="IPR029752">
    <property type="entry name" value="D-isomer_DH_CS1"/>
</dbReference>
<evidence type="ECO:0000313" key="6">
    <source>
        <dbReference type="EMBL" id="MEM5503053.1"/>
    </source>
</evidence>
<sequence>MSAEDRAQIRAIASLFIPVDAALIDLLPNLEIISSFGVGYDHVDAQHAAKKNVVVTHTPSVLDDEVADTTVALLLNTVRDLFHAETYLRENRWETEGPYALSPLSMRNRTIGIFGLGRIGQTIAKRLSGFDVPIHYHSRKPVDGVDFTYHSTLAQMAEAVDTLICVVPGTAATHHAINADILKLLGPRGVLINVGRGPVIDEPALITALQDGTIAAAGLDVFEHEPKVPQALRTMKNVSLLPHVASASHDTRNAMGALVIDNLESWFNKGQAITPTPETAHLNSKNK</sequence>